<dbReference type="EMBL" id="CASHTH010003806">
    <property type="protein sequence ID" value="CAI8049609.1"/>
    <property type="molecule type" value="Genomic_DNA"/>
</dbReference>
<dbReference type="FunFam" id="1.25.40.420:FF:000001">
    <property type="entry name" value="Kelch-like family member 12"/>
    <property type="match status" value="1"/>
</dbReference>
<dbReference type="SMART" id="SM00225">
    <property type="entry name" value="BTB"/>
    <property type="match status" value="1"/>
</dbReference>
<dbReference type="SUPFAM" id="SSF117281">
    <property type="entry name" value="Kelch motif"/>
    <property type="match status" value="1"/>
</dbReference>
<comment type="caution">
    <text evidence="5">The sequence shown here is derived from an EMBL/GenBank/DDBJ whole genome shotgun (WGS) entry which is preliminary data.</text>
</comment>
<feature type="domain" description="BTB" evidence="4">
    <location>
        <begin position="63"/>
        <end position="130"/>
    </location>
</feature>
<accession>A0AA35TKZ3</accession>
<dbReference type="InterPro" id="IPR006652">
    <property type="entry name" value="Kelch_1"/>
</dbReference>
<feature type="compositionally biased region" description="Acidic residues" evidence="3">
    <location>
        <begin position="1"/>
        <end position="16"/>
    </location>
</feature>
<dbReference type="PANTHER" id="PTHR24412">
    <property type="entry name" value="KELCH PROTEIN"/>
    <property type="match status" value="1"/>
</dbReference>
<dbReference type="InterPro" id="IPR011333">
    <property type="entry name" value="SKP1/BTB/POZ_sf"/>
</dbReference>
<dbReference type="Gene3D" id="2.120.10.80">
    <property type="entry name" value="Kelch-type beta propeller"/>
    <property type="match status" value="2"/>
</dbReference>
<evidence type="ECO:0000313" key="6">
    <source>
        <dbReference type="Proteomes" id="UP001174909"/>
    </source>
</evidence>
<reference evidence="5" key="1">
    <citation type="submission" date="2023-03" db="EMBL/GenBank/DDBJ databases">
        <authorList>
            <person name="Steffen K."/>
            <person name="Cardenas P."/>
        </authorList>
    </citation>
    <scope>NUCLEOTIDE SEQUENCE</scope>
</reference>
<dbReference type="PIRSF" id="PIRSF037037">
    <property type="entry name" value="Kelch-like_protein_gigaxonin"/>
    <property type="match status" value="1"/>
</dbReference>
<dbReference type="Pfam" id="PF24681">
    <property type="entry name" value="Kelch_KLHDC2_KLHL20_DRC7"/>
    <property type="match status" value="1"/>
</dbReference>
<dbReference type="PANTHER" id="PTHR24412:SF441">
    <property type="entry name" value="KELCH-LIKE PROTEIN 28"/>
    <property type="match status" value="1"/>
</dbReference>
<feature type="compositionally biased region" description="Basic and acidic residues" evidence="3">
    <location>
        <begin position="30"/>
        <end position="40"/>
    </location>
</feature>
<feature type="region of interest" description="Disordered" evidence="3">
    <location>
        <begin position="1"/>
        <end position="40"/>
    </location>
</feature>
<dbReference type="InterPro" id="IPR000210">
    <property type="entry name" value="BTB/POZ_dom"/>
</dbReference>
<dbReference type="Pfam" id="PF07707">
    <property type="entry name" value="BACK"/>
    <property type="match status" value="1"/>
</dbReference>
<dbReference type="Gene3D" id="1.25.40.420">
    <property type="match status" value="1"/>
</dbReference>
<evidence type="ECO:0000256" key="2">
    <source>
        <dbReference type="ARBA" id="ARBA00022737"/>
    </source>
</evidence>
<dbReference type="Pfam" id="PF00651">
    <property type="entry name" value="BTB"/>
    <property type="match status" value="1"/>
</dbReference>
<dbReference type="InterPro" id="IPR017096">
    <property type="entry name" value="BTB-kelch_protein"/>
</dbReference>
<keyword evidence="1" id="KW-0880">Kelch repeat</keyword>
<dbReference type="SUPFAM" id="SSF54695">
    <property type="entry name" value="POZ domain"/>
    <property type="match status" value="1"/>
</dbReference>
<evidence type="ECO:0000256" key="3">
    <source>
        <dbReference type="SAM" id="MobiDB-lite"/>
    </source>
</evidence>
<evidence type="ECO:0000259" key="4">
    <source>
        <dbReference type="PROSITE" id="PS50097"/>
    </source>
</evidence>
<dbReference type="InterPro" id="IPR011705">
    <property type="entry name" value="BACK"/>
</dbReference>
<name>A0AA35TKZ3_GEOBA</name>
<evidence type="ECO:0000256" key="1">
    <source>
        <dbReference type="ARBA" id="ARBA00022441"/>
    </source>
</evidence>
<dbReference type="AlphaFoldDB" id="A0AA35TKZ3"/>
<keyword evidence="6" id="KW-1185">Reference proteome</keyword>
<keyword evidence="2" id="KW-0677">Repeat</keyword>
<dbReference type="InterPro" id="IPR015915">
    <property type="entry name" value="Kelch-typ_b-propeller"/>
</dbReference>
<dbReference type="PROSITE" id="PS50097">
    <property type="entry name" value="BTB"/>
    <property type="match status" value="1"/>
</dbReference>
<dbReference type="SMART" id="SM00612">
    <property type="entry name" value="Kelch"/>
    <property type="match status" value="6"/>
</dbReference>
<protein>
    <submittedName>
        <fullName evidence="5">Kelch-like protein 17</fullName>
    </submittedName>
</protein>
<organism evidence="5 6">
    <name type="scientific">Geodia barretti</name>
    <name type="common">Barrett's horny sponge</name>
    <dbReference type="NCBI Taxonomy" id="519541"/>
    <lineage>
        <taxon>Eukaryota</taxon>
        <taxon>Metazoa</taxon>
        <taxon>Porifera</taxon>
        <taxon>Demospongiae</taxon>
        <taxon>Heteroscleromorpha</taxon>
        <taxon>Tetractinellida</taxon>
        <taxon>Astrophorina</taxon>
        <taxon>Geodiidae</taxon>
        <taxon>Geodia</taxon>
    </lineage>
</organism>
<evidence type="ECO:0000313" key="5">
    <source>
        <dbReference type="EMBL" id="CAI8049609.1"/>
    </source>
</evidence>
<gene>
    <name evidence="5" type="ORF">GBAR_LOCUS27326</name>
</gene>
<dbReference type="FunFam" id="3.30.710.10:FF:000001">
    <property type="entry name" value="Kelch-like family member 20"/>
    <property type="match status" value="1"/>
</dbReference>
<dbReference type="Gene3D" id="3.30.710.10">
    <property type="entry name" value="Potassium Channel Kv1.1, Chain A"/>
    <property type="match status" value="1"/>
</dbReference>
<dbReference type="Proteomes" id="UP001174909">
    <property type="component" value="Unassembled WGS sequence"/>
</dbReference>
<dbReference type="Pfam" id="PF01344">
    <property type="entry name" value="Kelch_1"/>
    <property type="match status" value="2"/>
</dbReference>
<proteinExistence type="predicted"/>
<sequence>MENEEENYYDDLEGPEEEFHRRRPQQHLSPSKDKHPELVYRPDTHTSEAFSRFQEMKTAGRLCDVVVKVGHISIEAHRVVLAACSPYFRAMFSGNMRESREGVVTIKEFDPEAVRRVVEFCYCAVISIDMANVFSVLPVANLLQMSGVQEACCQFLGSQLHPSNCLGIRSFADLHNCQGLWKKCTLFMQQRFPEIALHEEFLELGFEEVKQIISDGNLNVRGEEQVYEAAMAWLKHDETRQTHHFAELLECVRMPLMSATYLSREVKNERLVMDSYDGRGLLISAMDHHLQKHYLRNSRTAVKSINTTPRRCPGLECLFAIGGSGPPVFEDDPYLDLCECYDPEKDEWRVVASMSIRRSGMRVASLGGYLYSIGGFSASDTKALSAVERYDPMTDSWRLMSSMLTPRRSFGVAVLNGYIYSMGGINGGTYYDSVERYCPHTNKWSFVQPMSVERRAVTAASLDGFVYVAGGHDGEGLLDTVERFNPEQDTWTIVTNLGSPRCLGGLVSIKGFLYAVGGYDGASVLRSLQRYNPHTDEWAMVASLPIARIGFGSGVMDNALYLCGGCSNLSKVNTVDYYDPEKDEWNILSTPMSTRRSSLAVGVASTFLF</sequence>
<dbReference type="SMART" id="SM00875">
    <property type="entry name" value="BACK"/>
    <property type="match status" value="1"/>
</dbReference>